<comment type="caution">
    <text evidence="1">The sequence shown here is derived from an EMBL/GenBank/DDBJ whole genome shotgun (WGS) entry which is preliminary data.</text>
</comment>
<evidence type="ECO:0000313" key="1">
    <source>
        <dbReference type="EMBL" id="CAD6441989.1"/>
    </source>
</evidence>
<gene>
    <name evidence="1" type="ORF">SCLTRI_LOCUS1782</name>
</gene>
<accession>A0A8H2VP37</accession>
<sequence length="134" mass="15742">MYRRLQSLQGRFISYFYGEAIYGSVPTLVLSEIIGQTLDDLTMKHGDDKEFERKLEEVYKALTMYGVTHEDPKLDNTIDVGNCIMIFDLEQCTIEEMNWKGSTNKGSAGYLLRRLQSNRQCEDEERQREEKRRD</sequence>
<proteinExistence type="predicted"/>
<dbReference type="OrthoDB" id="3559253at2759"/>
<organism evidence="1 2">
    <name type="scientific">Sclerotinia trifoliorum</name>
    <dbReference type="NCBI Taxonomy" id="28548"/>
    <lineage>
        <taxon>Eukaryota</taxon>
        <taxon>Fungi</taxon>
        <taxon>Dikarya</taxon>
        <taxon>Ascomycota</taxon>
        <taxon>Pezizomycotina</taxon>
        <taxon>Leotiomycetes</taxon>
        <taxon>Helotiales</taxon>
        <taxon>Sclerotiniaceae</taxon>
        <taxon>Sclerotinia</taxon>
    </lineage>
</organism>
<dbReference type="AlphaFoldDB" id="A0A8H2VP37"/>
<protein>
    <submittedName>
        <fullName evidence="1">9eae03ca-2cc7-4007-9300-16818a7a8f79-CDS</fullName>
    </submittedName>
</protein>
<reference evidence="1" key="1">
    <citation type="submission" date="2020-10" db="EMBL/GenBank/DDBJ databases">
        <authorList>
            <person name="Kusch S."/>
        </authorList>
    </citation>
    <scope>NUCLEOTIDE SEQUENCE</scope>
    <source>
        <strain evidence="1">SwB9</strain>
    </source>
</reference>
<name>A0A8H2VP37_9HELO</name>
<evidence type="ECO:0000313" key="2">
    <source>
        <dbReference type="Proteomes" id="UP000624404"/>
    </source>
</evidence>
<keyword evidence="2" id="KW-1185">Reference proteome</keyword>
<dbReference type="Proteomes" id="UP000624404">
    <property type="component" value="Unassembled WGS sequence"/>
</dbReference>
<dbReference type="EMBL" id="CAJHIA010000007">
    <property type="protein sequence ID" value="CAD6441989.1"/>
    <property type="molecule type" value="Genomic_DNA"/>
</dbReference>